<name>A0AAN9XYB1_9HEMI</name>
<protein>
    <submittedName>
        <fullName evidence="1">Uncharacterized protein</fullName>
    </submittedName>
</protein>
<keyword evidence="2" id="KW-1185">Reference proteome</keyword>
<dbReference type="Proteomes" id="UP001367676">
    <property type="component" value="Unassembled WGS sequence"/>
</dbReference>
<proteinExistence type="predicted"/>
<organism evidence="1 2">
    <name type="scientific">Parthenolecanium corni</name>
    <dbReference type="NCBI Taxonomy" id="536013"/>
    <lineage>
        <taxon>Eukaryota</taxon>
        <taxon>Metazoa</taxon>
        <taxon>Ecdysozoa</taxon>
        <taxon>Arthropoda</taxon>
        <taxon>Hexapoda</taxon>
        <taxon>Insecta</taxon>
        <taxon>Pterygota</taxon>
        <taxon>Neoptera</taxon>
        <taxon>Paraneoptera</taxon>
        <taxon>Hemiptera</taxon>
        <taxon>Sternorrhyncha</taxon>
        <taxon>Coccoidea</taxon>
        <taxon>Coccidae</taxon>
        <taxon>Parthenolecanium</taxon>
    </lineage>
</organism>
<accession>A0AAN9XYB1</accession>
<evidence type="ECO:0000313" key="1">
    <source>
        <dbReference type="EMBL" id="KAK7574406.1"/>
    </source>
</evidence>
<sequence>MWVGNENSCINTEQGSLYPKSETESMFQGYNKTKIKERKELKILTPSSTCSRMATDPSSFTPKRTSTKLHTCHYKKNVVITIPPSNYHIYPLSSSSLGARVLNFHSPFTDLEDISITN</sequence>
<reference evidence="1 2" key="1">
    <citation type="submission" date="2024-03" db="EMBL/GenBank/DDBJ databases">
        <title>Adaptation during the transition from Ophiocordyceps entomopathogen to insect associate is accompanied by gene loss and intensified selection.</title>
        <authorList>
            <person name="Ward C.M."/>
            <person name="Onetto C.A."/>
            <person name="Borneman A.R."/>
        </authorList>
    </citation>
    <scope>NUCLEOTIDE SEQUENCE [LARGE SCALE GENOMIC DNA]</scope>
    <source>
        <strain evidence="1">AWRI1</strain>
        <tissue evidence="1">Single Adult Female</tissue>
    </source>
</reference>
<evidence type="ECO:0000313" key="2">
    <source>
        <dbReference type="Proteomes" id="UP001367676"/>
    </source>
</evidence>
<dbReference type="EMBL" id="JBBCAQ010000037">
    <property type="protein sequence ID" value="KAK7574406.1"/>
    <property type="molecule type" value="Genomic_DNA"/>
</dbReference>
<gene>
    <name evidence="1" type="ORF">V9T40_011597</name>
</gene>
<comment type="caution">
    <text evidence="1">The sequence shown here is derived from an EMBL/GenBank/DDBJ whole genome shotgun (WGS) entry which is preliminary data.</text>
</comment>
<dbReference type="AlphaFoldDB" id="A0AAN9XYB1"/>